<organism evidence="6 7">
    <name type="scientific">Paraburkholderia unamae</name>
    <dbReference type="NCBI Taxonomy" id="219649"/>
    <lineage>
        <taxon>Bacteria</taxon>
        <taxon>Pseudomonadati</taxon>
        <taxon>Pseudomonadota</taxon>
        <taxon>Betaproteobacteria</taxon>
        <taxon>Burkholderiales</taxon>
        <taxon>Burkholderiaceae</taxon>
        <taxon>Paraburkholderia</taxon>
    </lineage>
</organism>
<evidence type="ECO:0000259" key="5">
    <source>
        <dbReference type="Pfam" id="PF00296"/>
    </source>
</evidence>
<keyword evidence="1" id="KW-0285">Flavoprotein</keyword>
<dbReference type="SUPFAM" id="SSF51679">
    <property type="entry name" value="Bacterial luciferase-like"/>
    <property type="match status" value="1"/>
</dbReference>
<keyword evidence="2" id="KW-0288">FMN</keyword>
<evidence type="ECO:0000313" key="7">
    <source>
        <dbReference type="Proteomes" id="UP000245712"/>
    </source>
</evidence>
<dbReference type="InterPro" id="IPR051260">
    <property type="entry name" value="Diverse_substr_monoxygenases"/>
</dbReference>
<dbReference type="EMBL" id="QEOB01000010">
    <property type="protein sequence ID" value="PVX81689.1"/>
    <property type="molecule type" value="Genomic_DNA"/>
</dbReference>
<evidence type="ECO:0000313" key="6">
    <source>
        <dbReference type="EMBL" id="PVX81689.1"/>
    </source>
</evidence>
<sequence>MPVPLHIGIELPGADLLAALASPAGDAVRALDASGAAYAVIGGERDDEAPRVAPSPTVTAALLARHTRRIGLVAAASPQRDHPYNIARRSASLDHFSEGRAGLLALRHDRATALGLGETSAWTDAPADVATLAEALVAVRKLWRTWPLESLDDDPSVSSRAVVRLAAHEGLFPTRGPLNSPATPQGEPVVFWRWHAHASVAAELAALREADVVQVNAADLGGFLRVAADVLDSAHASGEPIQVHVRTPWTPALDAQLSEWRGHAHVVGVTLLAREGELAAWLAQGSLARLTSESSVNAPTHANTLRARLGIARRADPDLSGHAPAFEPVNKVAA</sequence>
<dbReference type="Gene3D" id="3.20.20.30">
    <property type="entry name" value="Luciferase-like domain"/>
    <property type="match status" value="1"/>
</dbReference>
<protein>
    <submittedName>
        <fullName evidence="6">Luciferase-like monooxygenase</fullName>
    </submittedName>
</protein>
<gene>
    <name evidence="6" type="ORF">C7402_11093</name>
</gene>
<evidence type="ECO:0000256" key="2">
    <source>
        <dbReference type="ARBA" id="ARBA00022643"/>
    </source>
</evidence>
<dbReference type="Pfam" id="PF00296">
    <property type="entry name" value="Bac_luciferase"/>
    <property type="match status" value="1"/>
</dbReference>
<evidence type="ECO:0000256" key="1">
    <source>
        <dbReference type="ARBA" id="ARBA00022630"/>
    </source>
</evidence>
<feature type="domain" description="Luciferase-like" evidence="5">
    <location>
        <begin position="24"/>
        <end position="246"/>
    </location>
</feature>
<comment type="caution">
    <text evidence="6">The sequence shown here is derived from an EMBL/GenBank/DDBJ whole genome shotgun (WGS) entry which is preliminary data.</text>
</comment>
<proteinExistence type="predicted"/>
<dbReference type="PANTHER" id="PTHR30011">
    <property type="entry name" value="ALKANESULFONATE MONOOXYGENASE-RELATED"/>
    <property type="match status" value="1"/>
</dbReference>
<evidence type="ECO:0000256" key="3">
    <source>
        <dbReference type="ARBA" id="ARBA00023002"/>
    </source>
</evidence>
<dbReference type="RefSeq" id="WP_208948966.1">
    <property type="nucleotide sequence ID" value="NZ_QEOB01000010.1"/>
</dbReference>
<name>A0ABX5KKZ5_9BURK</name>
<dbReference type="InterPro" id="IPR036661">
    <property type="entry name" value="Luciferase-like_sf"/>
</dbReference>
<keyword evidence="7" id="KW-1185">Reference proteome</keyword>
<evidence type="ECO:0000256" key="4">
    <source>
        <dbReference type="ARBA" id="ARBA00023033"/>
    </source>
</evidence>
<accession>A0ABX5KKZ5</accession>
<reference evidence="6 7" key="1">
    <citation type="submission" date="2018-05" db="EMBL/GenBank/DDBJ databases">
        <title>Genomic Encyclopedia of Type Strains, Phase IV (KMG-V): Genome sequencing to study the core and pangenomes of soil and plant-associated prokaryotes.</title>
        <authorList>
            <person name="Whitman W."/>
        </authorList>
    </citation>
    <scope>NUCLEOTIDE SEQUENCE [LARGE SCALE GENOMIC DNA]</scope>
    <source>
        <strain evidence="6 7">SCZa-39</strain>
    </source>
</reference>
<dbReference type="InterPro" id="IPR011251">
    <property type="entry name" value="Luciferase-like_dom"/>
</dbReference>
<keyword evidence="3" id="KW-0560">Oxidoreductase</keyword>
<keyword evidence="4" id="KW-0503">Monooxygenase</keyword>
<dbReference type="Proteomes" id="UP000245712">
    <property type="component" value="Unassembled WGS sequence"/>
</dbReference>
<dbReference type="PANTHER" id="PTHR30011:SF16">
    <property type="entry name" value="C2H2 FINGER DOMAIN TRANSCRIPTION FACTOR (EUROFUNG)-RELATED"/>
    <property type="match status" value="1"/>
</dbReference>